<dbReference type="PANTHER" id="PTHR12537:SF119">
    <property type="entry name" value="PUMILIO HOMOLOG 6, CHLOROPLASTIC"/>
    <property type="match status" value="1"/>
</dbReference>
<evidence type="ECO:0000256" key="2">
    <source>
        <dbReference type="ARBA" id="ARBA00022845"/>
    </source>
</evidence>
<evidence type="ECO:0000256" key="5">
    <source>
        <dbReference type="SAM" id="Phobius"/>
    </source>
</evidence>
<dbReference type="InterPro" id="IPR016024">
    <property type="entry name" value="ARM-type_fold"/>
</dbReference>
<comment type="caution">
    <text evidence="7">The sequence shown here is derived from an EMBL/GenBank/DDBJ whole genome shotgun (WGS) entry which is preliminary data.</text>
</comment>
<evidence type="ECO:0000259" key="6">
    <source>
        <dbReference type="PROSITE" id="PS50303"/>
    </source>
</evidence>
<feature type="transmembrane region" description="Helical" evidence="5">
    <location>
        <begin position="775"/>
        <end position="795"/>
    </location>
</feature>
<protein>
    <recommendedName>
        <fullName evidence="6">PUM-HD domain-containing protein</fullName>
    </recommendedName>
</protein>
<dbReference type="PROSITE" id="PS50302">
    <property type="entry name" value="PUM"/>
    <property type="match status" value="6"/>
</dbReference>
<evidence type="ECO:0000313" key="8">
    <source>
        <dbReference type="Proteomes" id="UP000734854"/>
    </source>
</evidence>
<gene>
    <name evidence="7" type="ORF">ZIOFF_058177</name>
</gene>
<reference evidence="7 8" key="1">
    <citation type="submission" date="2020-08" db="EMBL/GenBank/DDBJ databases">
        <title>Plant Genome Project.</title>
        <authorList>
            <person name="Zhang R.-G."/>
        </authorList>
    </citation>
    <scope>NUCLEOTIDE SEQUENCE [LARGE SCALE GENOMIC DNA]</scope>
    <source>
        <tissue evidence="7">Rhizome</tissue>
    </source>
</reference>
<feature type="repeat" description="Pumilio" evidence="3">
    <location>
        <begin position="1039"/>
        <end position="1074"/>
    </location>
</feature>
<dbReference type="PROSITE" id="PS50303">
    <property type="entry name" value="PUM_HD"/>
    <property type="match status" value="1"/>
</dbReference>
<feature type="compositionally biased region" description="Polar residues" evidence="4">
    <location>
        <begin position="219"/>
        <end position="234"/>
    </location>
</feature>
<feature type="region of interest" description="Disordered" evidence="4">
    <location>
        <begin position="364"/>
        <end position="383"/>
    </location>
</feature>
<dbReference type="CDD" id="cd07920">
    <property type="entry name" value="Pumilio"/>
    <property type="match status" value="1"/>
</dbReference>
<dbReference type="Pfam" id="PF00806">
    <property type="entry name" value="PUF"/>
    <property type="match status" value="8"/>
</dbReference>
<evidence type="ECO:0000256" key="3">
    <source>
        <dbReference type="PROSITE-ProRule" id="PRU00317"/>
    </source>
</evidence>
<keyword evidence="2" id="KW-0810">Translation regulation</keyword>
<dbReference type="PANTHER" id="PTHR12537">
    <property type="entry name" value="RNA BINDING PROTEIN PUMILIO-RELATED"/>
    <property type="match status" value="1"/>
</dbReference>
<feature type="compositionally biased region" description="Polar residues" evidence="4">
    <location>
        <begin position="364"/>
        <end position="373"/>
    </location>
</feature>
<proteinExistence type="predicted"/>
<feature type="repeat" description="Pumilio" evidence="3">
    <location>
        <begin position="718"/>
        <end position="753"/>
    </location>
</feature>
<evidence type="ECO:0000313" key="7">
    <source>
        <dbReference type="EMBL" id="KAG6481573.1"/>
    </source>
</evidence>
<keyword evidence="8" id="KW-1185">Reference proteome</keyword>
<dbReference type="EMBL" id="JACMSC010000016">
    <property type="protein sequence ID" value="KAG6481573.1"/>
    <property type="molecule type" value="Genomic_DNA"/>
</dbReference>
<dbReference type="InterPro" id="IPR001313">
    <property type="entry name" value="Pumilio_RNA-bd_rpt"/>
</dbReference>
<dbReference type="GO" id="GO:0003729">
    <property type="term" value="F:mRNA binding"/>
    <property type="evidence" value="ECO:0007669"/>
    <property type="project" value="TreeGrafter"/>
</dbReference>
<feature type="repeat" description="Pumilio" evidence="3">
    <location>
        <begin position="822"/>
        <end position="857"/>
    </location>
</feature>
<accession>A0A8J5F8H4</accession>
<feature type="repeat" description="Pumilio" evidence="3">
    <location>
        <begin position="858"/>
        <end position="894"/>
    </location>
</feature>
<sequence length="1109" mass="122386">MATESPLRFVGNSGAGSWLLCKDTPGIASTSTLSEELGLLLKGQKYNGTKSNTGLSRSGSAPPSMEGSCVTFDILQTLTDRFDVNLDSLQNCKSEEELRAHPGYLAYYCKNVNLNPRLPSPLISRENRHLMQQIGSIGNNEKLISFNDNSNSIFSVSQHALSTHNEEPEDDRSPRMSPLQRRHMNPIDLVEEDLFETQCPVYNNHSQHPNHSKTERAVSQDSLSHPLHNSSTDLANPEKIIPRIGTDGCTHLDLQSGGLLLNDDLGTMPGHLASIEKSVNLQSSQYESSNRSTTLGDGVSTTGGICSDPGDIENEVRKLKLSAHNLKNHQICQNPQQAGMPSRGSSSHSLGNESQIIAEGISHSQGMGFSSSHGHPGQPKLTSADMQSSLQSASFAPSLYITGSGFGTPYYHNFQFPGLPPQFSINGYTLNPSVVPQLINVYPHPHSSIPVPFDNPVGSNFTARASESPSGGGIVSGVDMHYKNYEQLTVQPPFPDPLYVPFCQHPSVDAFQTPGQYDPMICTVGAIGIIPGNCDAQKISGYPPHLIDHRPQIPRISASTPDSTKGIPFSPSYYGSPASIDVMQLPSSPLASHVFIGSQLPSSPLASPVFIGSPVAGAGFSGRKNENVKFPFGSEKNTTASGWKSQRGCEKIDDPLHSFLEELKSNKARRYELSDISGRIVEFRQVLFLACSDQHGSRFIQQKLENCSIQDKASVFKEILPHASSLMTDVFGNYVIQKFFEHGTPDQRNELAYKLVCNVLPLSLQMYGCRVIQKVLFILLYFLLFVLFYIGAKLLMKLILFMSLIVALEVIELDLKTQLVQELDGHVMKCVRDQNGNHVIQKCIECVPTEKITFIISAFHGQVATLSTHPYGCRVIQRVLEHCTDESQSRCIVDEILQSVCQLAQDQYGNYVTQIHFLMLVATLNCRLIFPILGFIDLDNGFWLPADLKHVLEKGKPHERSQIISKLSGKILQMCQHKFASNVVEKCIKYGNAEERDHLIKEIIGETEDSDNLLVLLAALGKLCRKELATSFSHFFAVNYAAAMPVMMKDQFGNYVIQKILDSCTDKQREILVNRIKVHLQSLKKYTYGKHIVARVEQLCADAPESPES</sequence>
<name>A0A8J5F8H4_ZINOF</name>
<evidence type="ECO:0000256" key="4">
    <source>
        <dbReference type="SAM" id="MobiDB-lite"/>
    </source>
</evidence>
<dbReference type="SUPFAM" id="SSF48371">
    <property type="entry name" value="ARM repeat"/>
    <property type="match status" value="2"/>
</dbReference>
<dbReference type="SMART" id="SM00025">
    <property type="entry name" value="Pumilio"/>
    <property type="match status" value="8"/>
</dbReference>
<keyword evidence="5" id="KW-0472">Membrane</keyword>
<feature type="repeat" description="Pumilio" evidence="3">
    <location>
        <begin position="966"/>
        <end position="1001"/>
    </location>
</feature>
<dbReference type="AlphaFoldDB" id="A0A8J5F8H4"/>
<dbReference type="Gene3D" id="1.25.10.10">
    <property type="entry name" value="Leucine-rich Repeat Variant"/>
    <property type="match status" value="2"/>
</dbReference>
<keyword evidence="1" id="KW-0677">Repeat</keyword>
<keyword evidence="5" id="KW-0812">Transmembrane</keyword>
<feature type="repeat" description="Pumilio" evidence="3">
    <location>
        <begin position="682"/>
        <end position="717"/>
    </location>
</feature>
<feature type="region of interest" description="Disordered" evidence="4">
    <location>
        <begin position="204"/>
        <end position="235"/>
    </location>
</feature>
<dbReference type="GO" id="GO:0005737">
    <property type="term" value="C:cytoplasm"/>
    <property type="evidence" value="ECO:0007669"/>
    <property type="project" value="TreeGrafter"/>
</dbReference>
<keyword evidence="5" id="KW-1133">Transmembrane helix</keyword>
<dbReference type="InterPro" id="IPR033133">
    <property type="entry name" value="PUM-HD"/>
</dbReference>
<dbReference type="InterPro" id="IPR011989">
    <property type="entry name" value="ARM-like"/>
</dbReference>
<feature type="domain" description="PUM-HD" evidence="6">
    <location>
        <begin position="655"/>
        <end position="1100"/>
    </location>
</feature>
<feature type="region of interest" description="Disordered" evidence="4">
    <location>
        <begin position="159"/>
        <end position="180"/>
    </location>
</feature>
<dbReference type="GO" id="GO:0006417">
    <property type="term" value="P:regulation of translation"/>
    <property type="evidence" value="ECO:0007669"/>
    <property type="project" value="UniProtKB-KW"/>
</dbReference>
<dbReference type="InterPro" id="IPR033712">
    <property type="entry name" value="Pumilio_RNA-bd"/>
</dbReference>
<evidence type="ECO:0000256" key="1">
    <source>
        <dbReference type="ARBA" id="ARBA00022737"/>
    </source>
</evidence>
<dbReference type="Proteomes" id="UP000734854">
    <property type="component" value="Unassembled WGS sequence"/>
</dbReference>
<organism evidence="7 8">
    <name type="scientific">Zingiber officinale</name>
    <name type="common">Ginger</name>
    <name type="synonym">Amomum zingiber</name>
    <dbReference type="NCBI Taxonomy" id="94328"/>
    <lineage>
        <taxon>Eukaryota</taxon>
        <taxon>Viridiplantae</taxon>
        <taxon>Streptophyta</taxon>
        <taxon>Embryophyta</taxon>
        <taxon>Tracheophyta</taxon>
        <taxon>Spermatophyta</taxon>
        <taxon>Magnoliopsida</taxon>
        <taxon>Liliopsida</taxon>
        <taxon>Zingiberales</taxon>
        <taxon>Zingiberaceae</taxon>
        <taxon>Zingiber</taxon>
    </lineage>
</organism>